<sequence>MWSDLDETRHPDAATEAWWWWGACAAGDAGVFVGFELRGNRFDYWAGLVRAGEPYLYVEELDGVGLRSGLEIKPAEMWADHQCEVPFRQWSLGNEAHGVLLDDPDEAWRRAYGTPTPVTFDIEWYATGDAEPIAPEPTAPGAAGCGYRQAGEVDCQIELATGMFEFVGPAERVHVWGGAYLPSSFAMPIAPSDHRAPYRRSDGRRVDQVLTDRWWVSVVGGRA</sequence>
<evidence type="ECO:0000313" key="1">
    <source>
        <dbReference type="EMBL" id="CAB4887613.1"/>
    </source>
</evidence>
<dbReference type="AlphaFoldDB" id="A0A6J7F8A3"/>
<dbReference type="EMBL" id="CAFBLP010000083">
    <property type="protein sequence ID" value="CAB4887613.1"/>
    <property type="molecule type" value="Genomic_DNA"/>
</dbReference>
<proteinExistence type="predicted"/>
<organism evidence="1">
    <name type="scientific">freshwater metagenome</name>
    <dbReference type="NCBI Taxonomy" id="449393"/>
    <lineage>
        <taxon>unclassified sequences</taxon>
        <taxon>metagenomes</taxon>
        <taxon>ecological metagenomes</taxon>
    </lineage>
</organism>
<accession>A0A6J7F8A3</accession>
<name>A0A6J7F8A3_9ZZZZ</name>
<protein>
    <submittedName>
        <fullName evidence="1">Unannotated protein</fullName>
    </submittedName>
</protein>
<reference evidence="1" key="1">
    <citation type="submission" date="2020-05" db="EMBL/GenBank/DDBJ databases">
        <authorList>
            <person name="Chiriac C."/>
            <person name="Salcher M."/>
            <person name="Ghai R."/>
            <person name="Kavagutti S V."/>
        </authorList>
    </citation>
    <scope>NUCLEOTIDE SEQUENCE</scope>
</reference>
<gene>
    <name evidence="1" type="ORF">UFOPK3376_02513</name>
</gene>